<keyword evidence="4 8" id="KW-0378">Hydrolase</keyword>
<dbReference type="Proteomes" id="UP001596233">
    <property type="component" value="Unassembled WGS sequence"/>
</dbReference>
<protein>
    <recommendedName>
        <fullName evidence="8">Abasic site processing protein</fullName>
        <ecNumber evidence="8">3.4.-.-</ecNumber>
    </recommendedName>
</protein>
<evidence type="ECO:0000256" key="1">
    <source>
        <dbReference type="ARBA" id="ARBA00008136"/>
    </source>
</evidence>
<dbReference type="Pfam" id="PF02586">
    <property type="entry name" value="SRAP"/>
    <property type="match status" value="1"/>
</dbReference>
<dbReference type="GO" id="GO:0016787">
    <property type="term" value="F:hydrolase activity"/>
    <property type="evidence" value="ECO:0007669"/>
    <property type="project" value="UniProtKB-KW"/>
</dbReference>
<name>A0ABW1V552_9BACL</name>
<dbReference type="InterPro" id="IPR003738">
    <property type="entry name" value="SRAP"/>
</dbReference>
<comment type="caution">
    <text evidence="9">The sequence shown here is derived from an EMBL/GenBank/DDBJ whole genome shotgun (WGS) entry which is preliminary data.</text>
</comment>
<keyword evidence="7" id="KW-0456">Lyase</keyword>
<accession>A0ABW1V552</accession>
<dbReference type="EMBL" id="JBHSTE010000003">
    <property type="protein sequence ID" value="MFC6332912.1"/>
    <property type="molecule type" value="Genomic_DNA"/>
</dbReference>
<keyword evidence="6" id="KW-0238">DNA-binding</keyword>
<reference evidence="10" key="1">
    <citation type="journal article" date="2019" name="Int. J. Syst. Evol. Microbiol.">
        <title>The Global Catalogue of Microorganisms (GCM) 10K type strain sequencing project: providing services to taxonomists for standard genome sequencing and annotation.</title>
        <authorList>
            <consortium name="The Broad Institute Genomics Platform"/>
            <consortium name="The Broad Institute Genome Sequencing Center for Infectious Disease"/>
            <person name="Wu L."/>
            <person name="Ma J."/>
        </authorList>
    </citation>
    <scope>NUCLEOTIDE SEQUENCE [LARGE SCALE GENOMIC DNA]</scope>
    <source>
        <strain evidence="10">PCU 280</strain>
    </source>
</reference>
<evidence type="ECO:0000256" key="2">
    <source>
        <dbReference type="ARBA" id="ARBA00022670"/>
    </source>
</evidence>
<gene>
    <name evidence="9" type="ORF">ACFP56_09785</name>
</gene>
<proteinExistence type="inferred from homology"/>
<keyword evidence="3" id="KW-0227">DNA damage</keyword>
<sequence>MIGRFSLKAEVSDVVEQFKVSRVEKAHSERYNVVPTQVVSVVMNDRHQQRVVQEARWGMFPFWAKDSVNTSKADMSRKPFLHELARRNRCVIPCTGFYGAKLIGQERDPRAMHIVMQGKPMFGIAGIFDCFRNTQGKEYRVFTMLTEETIGHMADWQPTLPVVLDEEGIEAWLNPNQRNVDMLQVYLPRLESYQLRAYPVTNDVHNEQYDTPDCIRELKIDFA</sequence>
<keyword evidence="10" id="KW-1185">Reference proteome</keyword>
<evidence type="ECO:0000256" key="3">
    <source>
        <dbReference type="ARBA" id="ARBA00022763"/>
    </source>
</evidence>
<evidence type="ECO:0000256" key="7">
    <source>
        <dbReference type="ARBA" id="ARBA00023239"/>
    </source>
</evidence>
<evidence type="ECO:0000256" key="5">
    <source>
        <dbReference type="ARBA" id="ARBA00023124"/>
    </source>
</evidence>
<evidence type="ECO:0000313" key="10">
    <source>
        <dbReference type="Proteomes" id="UP001596233"/>
    </source>
</evidence>
<dbReference type="InterPro" id="IPR036590">
    <property type="entry name" value="SRAP-like"/>
</dbReference>
<evidence type="ECO:0000256" key="8">
    <source>
        <dbReference type="RuleBase" id="RU364100"/>
    </source>
</evidence>
<dbReference type="EC" id="3.4.-.-" evidence="8"/>
<dbReference type="PANTHER" id="PTHR13604">
    <property type="entry name" value="DC12-RELATED"/>
    <property type="match status" value="1"/>
</dbReference>
<dbReference type="SUPFAM" id="SSF143081">
    <property type="entry name" value="BB1717-like"/>
    <property type="match status" value="1"/>
</dbReference>
<comment type="similarity">
    <text evidence="1 8">Belongs to the SOS response-associated peptidase family.</text>
</comment>
<organism evidence="9 10">
    <name type="scientific">Paenibacillus septentrionalis</name>
    <dbReference type="NCBI Taxonomy" id="429342"/>
    <lineage>
        <taxon>Bacteria</taxon>
        <taxon>Bacillati</taxon>
        <taxon>Bacillota</taxon>
        <taxon>Bacilli</taxon>
        <taxon>Bacillales</taxon>
        <taxon>Paenibacillaceae</taxon>
        <taxon>Paenibacillus</taxon>
    </lineage>
</organism>
<dbReference type="PANTHER" id="PTHR13604:SF0">
    <property type="entry name" value="ABASIC SITE PROCESSING PROTEIN HMCES"/>
    <property type="match status" value="1"/>
</dbReference>
<keyword evidence="5" id="KW-0190">Covalent protein-DNA linkage</keyword>
<dbReference type="Gene3D" id="3.90.1680.10">
    <property type="entry name" value="SOS response associated peptidase-like"/>
    <property type="match status" value="1"/>
</dbReference>
<keyword evidence="2 8" id="KW-0645">Protease</keyword>
<evidence type="ECO:0000256" key="4">
    <source>
        <dbReference type="ARBA" id="ARBA00022801"/>
    </source>
</evidence>
<evidence type="ECO:0000256" key="6">
    <source>
        <dbReference type="ARBA" id="ARBA00023125"/>
    </source>
</evidence>
<dbReference type="RefSeq" id="WP_379233836.1">
    <property type="nucleotide sequence ID" value="NZ_JBHSTE010000003.1"/>
</dbReference>
<evidence type="ECO:0000313" key="9">
    <source>
        <dbReference type="EMBL" id="MFC6332912.1"/>
    </source>
</evidence>